<proteinExistence type="inferred from homology"/>
<keyword evidence="4" id="KW-0460">Magnesium</keyword>
<protein>
    <recommendedName>
        <fullName evidence="4">5-formyltetrahydrofolate cyclo-ligase</fullName>
        <ecNumber evidence="4">6.3.3.2</ecNumber>
    </recommendedName>
</protein>
<dbReference type="PANTHER" id="PTHR23407">
    <property type="entry name" value="ATPASE INHIBITOR/5-FORMYLTETRAHYDROFOLATE CYCLO-LIGASE"/>
    <property type="match status" value="1"/>
</dbReference>
<gene>
    <name evidence="6" type="ORF">I8D64_16285</name>
</gene>
<keyword evidence="6" id="KW-0436">Ligase</keyword>
<feature type="region of interest" description="Disordered" evidence="5">
    <location>
        <begin position="1"/>
        <end position="36"/>
    </location>
</feature>
<keyword evidence="4" id="KW-0479">Metal-binding</keyword>
<dbReference type="PIRSF" id="PIRSF006806">
    <property type="entry name" value="FTHF_cligase"/>
    <property type="match status" value="1"/>
</dbReference>
<evidence type="ECO:0000256" key="1">
    <source>
        <dbReference type="ARBA" id="ARBA00010638"/>
    </source>
</evidence>
<dbReference type="RefSeq" id="WP_200503851.1">
    <property type="nucleotide sequence ID" value="NZ_JAEDAJ010000016.1"/>
</dbReference>
<evidence type="ECO:0000256" key="2">
    <source>
        <dbReference type="ARBA" id="ARBA00022741"/>
    </source>
</evidence>
<evidence type="ECO:0000313" key="7">
    <source>
        <dbReference type="Proteomes" id="UP000612352"/>
    </source>
</evidence>
<comment type="cofactor">
    <cofactor evidence="4">
        <name>Mg(2+)</name>
        <dbReference type="ChEBI" id="CHEBI:18420"/>
    </cofactor>
</comment>
<dbReference type="Gene3D" id="3.40.50.10420">
    <property type="entry name" value="NagB/RpiA/CoA transferase-like"/>
    <property type="match status" value="1"/>
</dbReference>
<comment type="caution">
    <text evidence="6">The sequence shown here is derived from an EMBL/GenBank/DDBJ whole genome shotgun (WGS) entry which is preliminary data.</text>
</comment>
<evidence type="ECO:0000256" key="3">
    <source>
        <dbReference type="ARBA" id="ARBA00022840"/>
    </source>
</evidence>
<keyword evidence="3 4" id="KW-0067">ATP-binding</keyword>
<dbReference type="InterPro" id="IPR037171">
    <property type="entry name" value="NagB/RpiA_transferase-like"/>
</dbReference>
<reference evidence="6 7" key="1">
    <citation type="submission" date="2020-12" db="EMBL/GenBank/DDBJ databases">
        <title>Brachybacterium sp. MASK1Z-5, whole genome shotgun sequence.</title>
        <authorList>
            <person name="Tuo L."/>
        </authorList>
    </citation>
    <scope>NUCLEOTIDE SEQUENCE [LARGE SCALE GENOMIC DNA]</scope>
    <source>
        <strain evidence="6 7">MASK1Z-5</strain>
    </source>
</reference>
<accession>A0ABS1BEG7</accession>
<comment type="similarity">
    <text evidence="1 4">Belongs to the 5-formyltetrahydrofolate cyclo-ligase family.</text>
</comment>
<dbReference type="EMBL" id="JAEDAJ010000016">
    <property type="protein sequence ID" value="MBK0332962.1"/>
    <property type="molecule type" value="Genomic_DNA"/>
</dbReference>
<dbReference type="PANTHER" id="PTHR23407:SF1">
    <property type="entry name" value="5-FORMYLTETRAHYDROFOLATE CYCLO-LIGASE"/>
    <property type="match status" value="1"/>
</dbReference>
<comment type="catalytic activity">
    <reaction evidence="4">
        <text>(6S)-5-formyl-5,6,7,8-tetrahydrofolate + ATP = (6R)-5,10-methenyltetrahydrofolate + ADP + phosphate</text>
        <dbReference type="Rhea" id="RHEA:10488"/>
        <dbReference type="ChEBI" id="CHEBI:30616"/>
        <dbReference type="ChEBI" id="CHEBI:43474"/>
        <dbReference type="ChEBI" id="CHEBI:57455"/>
        <dbReference type="ChEBI" id="CHEBI:57457"/>
        <dbReference type="ChEBI" id="CHEBI:456216"/>
        <dbReference type="EC" id="6.3.3.2"/>
    </reaction>
</comment>
<feature type="compositionally biased region" description="Basic and acidic residues" evidence="5">
    <location>
        <begin position="20"/>
        <end position="36"/>
    </location>
</feature>
<dbReference type="NCBIfam" id="TIGR02727">
    <property type="entry name" value="MTHFS_bact"/>
    <property type="match status" value="1"/>
</dbReference>
<dbReference type="Proteomes" id="UP000612352">
    <property type="component" value="Unassembled WGS sequence"/>
</dbReference>
<dbReference type="SUPFAM" id="SSF100950">
    <property type="entry name" value="NagB/RpiA/CoA transferase-like"/>
    <property type="match status" value="1"/>
</dbReference>
<dbReference type="InterPro" id="IPR002698">
    <property type="entry name" value="FTHF_cligase"/>
</dbReference>
<dbReference type="Pfam" id="PF01812">
    <property type="entry name" value="5-FTHF_cyc-lig"/>
    <property type="match status" value="1"/>
</dbReference>
<organism evidence="6 7">
    <name type="scientific">Brachybacterium halotolerans</name>
    <dbReference type="NCBI Taxonomy" id="2795215"/>
    <lineage>
        <taxon>Bacteria</taxon>
        <taxon>Bacillati</taxon>
        <taxon>Actinomycetota</taxon>
        <taxon>Actinomycetes</taxon>
        <taxon>Micrococcales</taxon>
        <taxon>Dermabacteraceae</taxon>
        <taxon>Brachybacterium</taxon>
    </lineage>
</organism>
<evidence type="ECO:0000256" key="5">
    <source>
        <dbReference type="SAM" id="MobiDB-lite"/>
    </source>
</evidence>
<evidence type="ECO:0000256" key="4">
    <source>
        <dbReference type="RuleBase" id="RU361279"/>
    </source>
</evidence>
<dbReference type="EC" id="6.3.3.2" evidence="4"/>
<keyword evidence="2 4" id="KW-0547">Nucleotide-binding</keyword>
<evidence type="ECO:0000313" key="6">
    <source>
        <dbReference type="EMBL" id="MBK0332962.1"/>
    </source>
</evidence>
<name>A0ABS1BEG7_9MICO</name>
<keyword evidence="7" id="KW-1185">Reference proteome</keyword>
<dbReference type="InterPro" id="IPR024185">
    <property type="entry name" value="FTHF_cligase-like_sf"/>
</dbReference>
<dbReference type="GO" id="GO:0030272">
    <property type="term" value="F:5-formyltetrahydrofolate cyclo-ligase activity"/>
    <property type="evidence" value="ECO:0007669"/>
    <property type="project" value="UniProtKB-EC"/>
</dbReference>
<sequence length="204" mass="21697">MEENSQQTPAVRKKALRTGLRTERAATGHRAPDEDARLAGRADELLALLPRATGQLRIAAFDPTPTEPDVRMLLCVLAARGHRILLPVHAGERIDWAAWDGSSPLAPPPARGFGGEPSGPREGTDALARADLVLAPALAVDRSGTRLGHGGGYYDRALVHGRTTAVVAVVHPWEVLAPDALPREAHDRPAHAVLTTEGVERLGS</sequence>